<evidence type="ECO:0000256" key="1">
    <source>
        <dbReference type="SAM" id="MobiDB-lite"/>
    </source>
</evidence>
<dbReference type="InParanoid" id="A0A0C3AR77"/>
<gene>
    <name evidence="2" type="ORF">PILCRDRAFT_91660</name>
</gene>
<evidence type="ECO:0000313" key="3">
    <source>
        <dbReference type="Proteomes" id="UP000054166"/>
    </source>
</evidence>
<name>A0A0C3AR77_PILCF</name>
<feature type="compositionally biased region" description="Acidic residues" evidence="1">
    <location>
        <begin position="102"/>
        <end position="119"/>
    </location>
</feature>
<keyword evidence="3" id="KW-1185">Reference proteome</keyword>
<dbReference type="EMBL" id="KN833035">
    <property type="protein sequence ID" value="KIM76443.1"/>
    <property type="molecule type" value="Genomic_DNA"/>
</dbReference>
<reference evidence="3" key="2">
    <citation type="submission" date="2015-01" db="EMBL/GenBank/DDBJ databases">
        <title>Evolutionary Origins and Diversification of the Mycorrhizal Mutualists.</title>
        <authorList>
            <consortium name="DOE Joint Genome Institute"/>
            <consortium name="Mycorrhizal Genomics Consortium"/>
            <person name="Kohler A."/>
            <person name="Kuo A."/>
            <person name="Nagy L.G."/>
            <person name="Floudas D."/>
            <person name="Copeland A."/>
            <person name="Barry K.W."/>
            <person name="Cichocki N."/>
            <person name="Veneault-Fourrey C."/>
            <person name="LaButti K."/>
            <person name="Lindquist E.A."/>
            <person name="Lipzen A."/>
            <person name="Lundell T."/>
            <person name="Morin E."/>
            <person name="Murat C."/>
            <person name="Riley R."/>
            <person name="Ohm R."/>
            <person name="Sun H."/>
            <person name="Tunlid A."/>
            <person name="Henrissat B."/>
            <person name="Grigoriev I.V."/>
            <person name="Hibbett D.S."/>
            <person name="Martin F."/>
        </authorList>
    </citation>
    <scope>NUCLEOTIDE SEQUENCE [LARGE SCALE GENOMIC DNA]</scope>
    <source>
        <strain evidence="3">F 1598</strain>
    </source>
</reference>
<dbReference type="Proteomes" id="UP000054166">
    <property type="component" value="Unassembled WGS sequence"/>
</dbReference>
<protein>
    <submittedName>
        <fullName evidence="2">Uncharacterized protein</fullName>
    </submittedName>
</protein>
<accession>A0A0C3AR77</accession>
<proteinExistence type="predicted"/>
<sequence length="119" mass="13717">MPQHLYCHAHTINQLSTRWFASSVSRLSYIKHHMHTILVLIKYSTCSDILTSDIHAEANKILCEIRYADQVSDYHSIVTVINCYADRLEFIRGQISVHDSGTEDEEIDEEELPELVEAN</sequence>
<dbReference type="AlphaFoldDB" id="A0A0C3AR77"/>
<dbReference type="HOGENOM" id="CLU_171258_0_0_1"/>
<reference evidence="2 3" key="1">
    <citation type="submission" date="2014-04" db="EMBL/GenBank/DDBJ databases">
        <authorList>
            <consortium name="DOE Joint Genome Institute"/>
            <person name="Kuo A."/>
            <person name="Tarkka M."/>
            <person name="Buscot F."/>
            <person name="Kohler A."/>
            <person name="Nagy L.G."/>
            <person name="Floudas D."/>
            <person name="Copeland A."/>
            <person name="Barry K.W."/>
            <person name="Cichocki N."/>
            <person name="Veneault-Fourrey C."/>
            <person name="LaButti K."/>
            <person name="Lindquist E.A."/>
            <person name="Lipzen A."/>
            <person name="Lundell T."/>
            <person name="Morin E."/>
            <person name="Murat C."/>
            <person name="Sun H."/>
            <person name="Tunlid A."/>
            <person name="Henrissat B."/>
            <person name="Grigoriev I.V."/>
            <person name="Hibbett D.S."/>
            <person name="Martin F."/>
            <person name="Nordberg H.P."/>
            <person name="Cantor M.N."/>
            <person name="Hua S.X."/>
        </authorList>
    </citation>
    <scope>NUCLEOTIDE SEQUENCE [LARGE SCALE GENOMIC DNA]</scope>
    <source>
        <strain evidence="2 3">F 1598</strain>
    </source>
</reference>
<feature type="region of interest" description="Disordered" evidence="1">
    <location>
        <begin position="98"/>
        <end position="119"/>
    </location>
</feature>
<organism evidence="2 3">
    <name type="scientific">Piloderma croceum (strain F 1598)</name>
    <dbReference type="NCBI Taxonomy" id="765440"/>
    <lineage>
        <taxon>Eukaryota</taxon>
        <taxon>Fungi</taxon>
        <taxon>Dikarya</taxon>
        <taxon>Basidiomycota</taxon>
        <taxon>Agaricomycotina</taxon>
        <taxon>Agaricomycetes</taxon>
        <taxon>Agaricomycetidae</taxon>
        <taxon>Atheliales</taxon>
        <taxon>Atheliaceae</taxon>
        <taxon>Piloderma</taxon>
    </lineage>
</organism>
<evidence type="ECO:0000313" key="2">
    <source>
        <dbReference type="EMBL" id="KIM76443.1"/>
    </source>
</evidence>